<dbReference type="PANTHER" id="PTHR18964:SF170">
    <property type="entry name" value="SUGAR KINASE"/>
    <property type="match status" value="1"/>
</dbReference>
<reference evidence="2" key="1">
    <citation type="submission" date="2020-10" db="EMBL/GenBank/DDBJ databases">
        <authorList>
            <person name="Gilroy R."/>
        </authorList>
    </citation>
    <scope>NUCLEOTIDE SEQUENCE</scope>
    <source>
        <strain evidence="2">ChiHjej12B11-29160</strain>
    </source>
</reference>
<dbReference type="PROSITE" id="PS01125">
    <property type="entry name" value="ROK"/>
    <property type="match status" value="1"/>
</dbReference>
<accession>A0A9D1L4B3</accession>
<protein>
    <submittedName>
        <fullName evidence="2">ROK family protein</fullName>
    </submittedName>
</protein>
<dbReference type="InterPro" id="IPR000600">
    <property type="entry name" value="ROK"/>
</dbReference>
<gene>
    <name evidence="2" type="ORF">IAD17_05860</name>
</gene>
<comment type="similarity">
    <text evidence="1">Belongs to the ROK (NagC/XylR) family.</text>
</comment>
<evidence type="ECO:0000256" key="1">
    <source>
        <dbReference type="ARBA" id="ARBA00006479"/>
    </source>
</evidence>
<reference evidence="2" key="2">
    <citation type="journal article" date="2021" name="PeerJ">
        <title>Extensive microbial diversity within the chicken gut microbiome revealed by metagenomics and culture.</title>
        <authorList>
            <person name="Gilroy R."/>
            <person name="Ravi A."/>
            <person name="Getino M."/>
            <person name="Pursley I."/>
            <person name="Horton D.L."/>
            <person name="Alikhan N.F."/>
            <person name="Baker D."/>
            <person name="Gharbi K."/>
            <person name="Hall N."/>
            <person name="Watson M."/>
            <person name="Adriaenssens E.M."/>
            <person name="Foster-Nyarko E."/>
            <person name="Jarju S."/>
            <person name="Secka A."/>
            <person name="Antonio M."/>
            <person name="Oren A."/>
            <person name="Chaudhuri R.R."/>
            <person name="La Ragione R."/>
            <person name="Hildebrand F."/>
            <person name="Pallen M.J."/>
        </authorList>
    </citation>
    <scope>NUCLEOTIDE SEQUENCE</scope>
    <source>
        <strain evidence="2">ChiHjej12B11-29160</strain>
    </source>
</reference>
<dbReference type="PANTHER" id="PTHR18964">
    <property type="entry name" value="ROK (REPRESSOR, ORF, KINASE) FAMILY"/>
    <property type="match status" value="1"/>
</dbReference>
<name>A0A9D1L4B3_9ACTN</name>
<comment type="caution">
    <text evidence="2">The sequence shown here is derived from an EMBL/GenBank/DDBJ whole genome shotgun (WGS) entry which is preliminary data.</text>
</comment>
<sequence length="324" mass="33305">MDNQPTAIDSGHELLLGIDVGGTSVKAGLFTTEGKLLGEASVPTPALITEEAYAVVTTCLDELVQQHGDGNNVIGIGLDIPGPIGEDGLPGFIPNAQIDLLGLEAAIMRSYPHAILAALNDANAAALGELWRGAAQGERSVVFVTLGTGVGGGIVCDGKLVAGKNGCAGEIGHLTVNPHESRVCGCGRKGCLEQYASATGVVYSYKAACARLGINPCSLTGLSDSRSVFEAFEAGDKAAAEAIRIMCSSLAFALSCVAATVNPGAFVIGGGMGEAFDIFSEELIARYREQCLSPVTETRFERASLGNKAGMYGSAYQALMLARS</sequence>
<dbReference type="AlphaFoldDB" id="A0A9D1L4B3"/>
<dbReference type="SUPFAM" id="SSF53067">
    <property type="entry name" value="Actin-like ATPase domain"/>
    <property type="match status" value="1"/>
</dbReference>
<evidence type="ECO:0000313" key="2">
    <source>
        <dbReference type="EMBL" id="HIU24429.1"/>
    </source>
</evidence>
<proteinExistence type="inferred from homology"/>
<dbReference type="InterPro" id="IPR049874">
    <property type="entry name" value="ROK_cs"/>
</dbReference>
<dbReference type="Proteomes" id="UP000824078">
    <property type="component" value="Unassembled WGS sequence"/>
</dbReference>
<dbReference type="EMBL" id="DVMQ01000017">
    <property type="protein sequence ID" value="HIU24429.1"/>
    <property type="molecule type" value="Genomic_DNA"/>
</dbReference>
<dbReference type="Pfam" id="PF00480">
    <property type="entry name" value="ROK"/>
    <property type="match status" value="1"/>
</dbReference>
<evidence type="ECO:0000313" key="3">
    <source>
        <dbReference type="Proteomes" id="UP000824078"/>
    </source>
</evidence>
<dbReference type="InterPro" id="IPR043129">
    <property type="entry name" value="ATPase_NBD"/>
</dbReference>
<organism evidence="2 3">
    <name type="scientific">Candidatus Coprovicinus avistercoris</name>
    <dbReference type="NCBI Taxonomy" id="2840754"/>
    <lineage>
        <taxon>Bacteria</taxon>
        <taxon>Bacillati</taxon>
        <taxon>Actinomycetota</taxon>
        <taxon>Coriobacteriia</taxon>
        <taxon>Coriobacteriales</taxon>
        <taxon>Coriobacteriaceae</taxon>
        <taxon>Coriobacteriaceae incertae sedis</taxon>
        <taxon>Candidatus Coprovicinus</taxon>
    </lineage>
</organism>
<dbReference type="Gene3D" id="3.30.420.40">
    <property type="match status" value="2"/>
</dbReference>